<evidence type="ECO:0000256" key="1">
    <source>
        <dbReference type="SAM" id="MobiDB-lite"/>
    </source>
</evidence>
<protein>
    <submittedName>
        <fullName evidence="3">Transporter substrate-binding domain-containing protein</fullName>
    </submittedName>
</protein>
<sequence length="308" mass="34495">MLLRRRILMLATCVLASLAATAGETIVRFPRGANPTDFRYTYPVRILQLALDKTAAEDGPARAVQATEPMTNARIQAEIERGGLIDIANYPPGRDLTQRLQAIPICIRKGILGIRIFIIDRKQAPRFAAVRTLDDLKALSAGQLKDWLDTRVLRANGLQVVTSENYEDLFEMLATGKFDYFPRGVHEPYREVEPRALRFPDLMVEETLALNYPLPDYFFVRKGNTALANRVQRGLERAIADGSFEAAFQKEFGESLRRAKVAQRNIIHLDNPDVGPVPNPDDPKRWLQATRAADEGGKRSNGKSAHSD</sequence>
<evidence type="ECO:0000313" key="3">
    <source>
        <dbReference type="EMBL" id="QSI77578.1"/>
    </source>
</evidence>
<name>A0ABX7MA14_9RHOO</name>
<feature type="region of interest" description="Disordered" evidence="1">
    <location>
        <begin position="270"/>
        <end position="308"/>
    </location>
</feature>
<keyword evidence="2" id="KW-0732">Signal</keyword>
<feature type="chain" id="PRO_5046916716" evidence="2">
    <location>
        <begin position="23"/>
        <end position="308"/>
    </location>
</feature>
<reference evidence="3 4" key="1">
    <citation type="submission" date="2021-02" db="EMBL/GenBank/DDBJ databases">
        <title>Niveibacterium changnyeongensis HC41.</title>
        <authorList>
            <person name="Kang M."/>
        </authorList>
    </citation>
    <scope>NUCLEOTIDE SEQUENCE [LARGE SCALE GENOMIC DNA]</scope>
    <source>
        <strain evidence="3 4">HC41</strain>
    </source>
</reference>
<dbReference type="SUPFAM" id="SSF53850">
    <property type="entry name" value="Periplasmic binding protein-like II"/>
    <property type="match status" value="1"/>
</dbReference>
<proteinExistence type="predicted"/>
<organism evidence="3 4">
    <name type="scientific">Niveibacterium microcysteis</name>
    <dbReference type="NCBI Taxonomy" id="2811415"/>
    <lineage>
        <taxon>Bacteria</taxon>
        <taxon>Pseudomonadati</taxon>
        <taxon>Pseudomonadota</taxon>
        <taxon>Betaproteobacteria</taxon>
        <taxon>Rhodocyclales</taxon>
        <taxon>Rhodocyclaceae</taxon>
        <taxon>Niveibacterium</taxon>
    </lineage>
</organism>
<feature type="signal peptide" evidence="2">
    <location>
        <begin position="1"/>
        <end position="22"/>
    </location>
</feature>
<evidence type="ECO:0000313" key="4">
    <source>
        <dbReference type="Proteomes" id="UP000663570"/>
    </source>
</evidence>
<keyword evidence="4" id="KW-1185">Reference proteome</keyword>
<accession>A0ABX7MA14</accession>
<dbReference type="EMBL" id="CP071060">
    <property type="protein sequence ID" value="QSI77578.1"/>
    <property type="molecule type" value="Genomic_DNA"/>
</dbReference>
<gene>
    <name evidence="3" type="ORF">JY500_02670</name>
</gene>
<dbReference type="RefSeq" id="WP_206254990.1">
    <property type="nucleotide sequence ID" value="NZ_CP071060.1"/>
</dbReference>
<dbReference type="Gene3D" id="3.40.190.10">
    <property type="entry name" value="Periplasmic binding protein-like II"/>
    <property type="match status" value="2"/>
</dbReference>
<evidence type="ECO:0000256" key="2">
    <source>
        <dbReference type="SAM" id="SignalP"/>
    </source>
</evidence>
<dbReference type="Proteomes" id="UP000663570">
    <property type="component" value="Chromosome"/>
</dbReference>